<feature type="compositionally biased region" description="Basic residues" evidence="1">
    <location>
        <begin position="74"/>
        <end position="83"/>
    </location>
</feature>
<protein>
    <submittedName>
        <fullName evidence="2">Uncharacterized protein</fullName>
    </submittedName>
</protein>
<gene>
    <name evidence="2" type="ORF">SDC9_175275</name>
</gene>
<dbReference type="EMBL" id="VSSQ01077869">
    <property type="protein sequence ID" value="MPN27841.1"/>
    <property type="molecule type" value="Genomic_DNA"/>
</dbReference>
<sequence>MIDHAVDDDGLVAIGAAALCSGGADAGTAAGDQHTGADGKGSVLGRHGNTFGRNAGKGLGCRAGARPPQAGGWRRPHRLCASG</sequence>
<dbReference type="AlphaFoldDB" id="A0A645GLL6"/>
<organism evidence="2">
    <name type="scientific">bioreactor metagenome</name>
    <dbReference type="NCBI Taxonomy" id="1076179"/>
    <lineage>
        <taxon>unclassified sequences</taxon>
        <taxon>metagenomes</taxon>
        <taxon>ecological metagenomes</taxon>
    </lineage>
</organism>
<reference evidence="2" key="1">
    <citation type="submission" date="2019-08" db="EMBL/GenBank/DDBJ databases">
        <authorList>
            <person name="Kucharzyk K."/>
            <person name="Murdoch R.W."/>
            <person name="Higgins S."/>
            <person name="Loffler F."/>
        </authorList>
    </citation>
    <scope>NUCLEOTIDE SEQUENCE</scope>
</reference>
<accession>A0A645GLL6</accession>
<feature type="compositionally biased region" description="Low complexity" evidence="1">
    <location>
        <begin position="25"/>
        <end position="36"/>
    </location>
</feature>
<name>A0A645GLL6_9ZZZZ</name>
<evidence type="ECO:0000313" key="2">
    <source>
        <dbReference type="EMBL" id="MPN27841.1"/>
    </source>
</evidence>
<evidence type="ECO:0000256" key="1">
    <source>
        <dbReference type="SAM" id="MobiDB-lite"/>
    </source>
</evidence>
<feature type="region of interest" description="Disordered" evidence="1">
    <location>
        <begin position="25"/>
        <end position="83"/>
    </location>
</feature>
<proteinExistence type="predicted"/>
<comment type="caution">
    <text evidence="2">The sequence shown here is derived from an EMBL/GenBank/DDBJ whole genome shotgun (WGS) entry which is preliminary data.</text>
</comment>